<feature type="coiled-coil region" evidence="1">
    <location>
        <begin position="299"/>
        <end position="331"/>
    </location>
</feature>
<feature type="region of interest" description="Disordered" evidence="2">
    <location>
        <begin position="22"/>
        <end position="41"/>
    </location>
</feature>
<name>A0AA36HCK2_CYLNA</name>
<dbReference type="Proteomes" id="UP001176961">
    <property type="component" value="Unassembled WGS sequence"/>
</dbReference>
<feature type="compositionally biased region" description="Basic and acidic residues" evidence="2">
    <location>
        <begin position="59"/>
        <end position="100"/>
    </location>
</feature>
<evidence type="ECO:0000313" key="5">
    <source>
        <dbReference type="Proteomes" id="UP001176961"/>
    </source>
</evidence>
<keyword evidence="3" id="KW-0812">Transmembrane</keyword>
<reference evidence="4" key="1">
    <citation type="submission" date="2023-07" db="EMBL/GenBank/DDBJ databases">
        <authorList>
            <consortium name="CYATHOMIX"/>
        </authorList>
    </citation>
    <scope>NUCLEOTIDE SEQUENCE</scope>
    <source>
        <strain evidence="4">N/A</strain>
    </source>
</reference>
<keyword evidence="5" id="KW-1185">Reference proteome</keyword>
<feature type="transmembrane region" description="Helical" evidence="3">
    <location>
        <begin position="270"/>
        <end position="292"/>
    </location>
</feature>
<feature type="region of interest" description="Disordered" evidence="2">
    <location>
        <begin position="52"/>
        <end position="112"/>
    </location>
</feature>
<keyword evidence="1" id="KW-0175">Coiled coil</keyword>
<protein>
    <submittedName>
        <fullName evidence="4">Uncharacterized protein</fullName>
    </submittedName>
</protein>
<dbReference type="AlphaFoldDB" id="A0AA36HCK2"/>
<dbReference type="EMBL" id="CATQJL010000316">
    <property type="protein sequence ID" value="CAJ0607692.1"/>
    <property type="molecule type" value="Genomic_DNA"/>
</dbReference>
<accession>A0AA36HCK2</accession>
<evidence type="ECO:0000256" key="3">
    <source>
        <dbReference type="SAM" id="Phobius"/>
    </source>
</evidence>
<gene>
    <name evidence="4" type="ORF">CYNAS_LOCUS19675</name>
</gene>
<organism evidence="4 5">
    <name type="scientific">Cylicocyclus nassatus</name>
    <name type="common">Nematode worm</name>
    <dbReference type="NCBI Taxonomy" id="53992"/>
    <lineage>
        <taxon>Eukaryota</taxon>
        <taxon>Metazoa</taxon>
        <taxon>Ecdysozoa</taxon>
        <taxon>Nematoda</taxon>
        <taxon>Chromadorea</taxon>
        <taxon>Rhabditida</taxon>
        <taxon>Rhabditina</taxon>
        <taxon>Rhabditomorpha</taxon>
        <taxon>Strongyloidea</taxon>
        <taxon>Strongylidae</taxon>
        <taxon>Cylicocyclus</taxon>
    </lineage>
</organism>
<feature type="region of interest" description="Disordered" evidence="2">
    <location>
        <begin position="185"/>
        <end position="224"/>
    </location>
</feature>
<proteinExistence type="predicted"/>
<evidence type="ECO:0000313" key="4">
    <source>
        <dbReference type="EMBL" id="CAJ0607692.1"/>
    </source>
</evidence>
<evidence type="ECO:0000256" key="2">
    <source>
        <dbReference type="SAM" id="MobiDB-lite"/>
    </source>
</evidence>
<sequence>MAEEIVAGITTVTNGEFIEKPRRMERRRSHNGRNALDEPELTQYSLAQMTTKSIRTGRGKREVTAQEPEPFEREVTPQEPEPFEREVTPQEPEPFEREVTPQEPEPFENDASSTQTLSLELDENLPITSPETVIHDDDERFILSTTSQSEAVPGESSRTSANAEFVADVAITTFASSTSVQLSTETEVDPSSSAASAVSQDSDTASTVDLTTEEEKEVVATMDSNSSTSTKKIYAGDVLADIVIPANALQNENALETATHSFKSSMTYDILLLVPLAVVCILFVIIAIVCFMRHEKNHRKKREKRIEEMMKREAEAEEEEAFDVFRELEHQKNGPHARQTLPSTAHCESKNIQNKKFKAEVEKKPIYHASEATGQKDVTFDFQSCEKQPPGDNYTGDLYFEVVAAHT</sequence>
<evidence type="ECO:0000256" key="1">
    <source>
        <dbReference type="SAM" id="Coils"/>
    </source>
</evidence>
<keyword evidence="3" id="KW-0472">Membrane</keyword>
<keyword evidence="3" id="KW-1133">Transmembrane helix</keyword>
<feature type="compositionally biased region" description="Low complexity" evidence="2">
    <location>
        <begin position="191"/>
        <end position="207"/>
    </location>
</feature>
<comment type="caution">
    <text evidence="4">The sequence shown here is derived from an EMBL/GenBank/DDBJ whole genome shotgun (WGS) entry which is preliminary data.</text>
</comment>